<reference evidence="1" key="1">
    <citation type="submission" date="2023-10" db="EMBL/GenBank/DDBJ databases">
        <title>Genome assemblies of two species of porcelain crab, Petrolisthes cinctipes and Petrolisthes manimaculis (Anomura: Porcellanidae).</title>
        <authorList>
            <person name="Angst P."/>
        </authorList>
    </citation>
    <scope>NUCLEOTIDE SEQUENCE</scope>
    <source>
        <strain evidence="1">PB745_01</strain>
        <tissue evidence="1">Gill</tissue>
    </source>
</reference>
<dbReference type="AlphaFoldDB" id="A0AAE1K8E0"/>
<organism evidence="1 2">
    <name type="scientific">Petrolisthes cinctipes</name>
    <name type="common">Flat porcelain crab</name>
    <dbReference type="NCBI Taxonomy" id="88211"/>
    <lineage>
        <taxon>Eukaryota</taxon>
        <taxon>Metazoa</taxon>
        <taxon>Ecdysozoa</taxon>
        <taxon>Arthropoda</taxon>
        <taxon>Crustacea</taxon>
        <taxon>Multicrustacea</taxon>
        <taxon>Malacostraca</taxon>
        <taxon>Eumalacostraca</taxon>
        <taxon>Eucarida</taxon>
        <taxon>Decapoda</taxon>
        <taxon>Pleocyemata</taxon>
        <taxon>Anomura</taxon>
        <taxon>Galatheoidea</taxon>
        <taxon>Porcellanidae</taxon>
        <taxon>Petrolisthes</taxon>
    </lineage>
</organism>
<proteinExistence type="predicted"/>
<keyword evidence="2" id="KW-1185">Reference proteome</keyword>
<evidence type="ECO:0000313" key="1">
    <source>
        <dbReference type="EMBL" id="KAK3866782.1"/>
    </source>
</evidence>
<sequence length="101" mass="11378">MLRERDAPSEEVADGCEAIMCSLFYSKGTKTKPESGPRDLVEKPNIPDPLILGWKKEGDKLIPELSSEAAAPDCVLELVKWQQSSYTYEMYQTVQLQETQP</sequence>
<comment type="caution">
    <text evidence="1">The sequence shown here is derived from an EMBL/GenBank/DDBJ whole genome shotgun (WGS) entry which is preliminary data.</text>
</comment>
<gene>
    <name evidence="1" type="ORF">Pcinc_027695</name>
</gene>
<accession>A0AAE1K8E0</accession>
<protein>
    <submittedName>
        <fullName evidence="1">Uncharacterized protein</fullName>
    </submittedName>
</protein>
<dbReference type="EMBL" id="JAWQEG010003338">
    <property type="protein sequence ID" value="KAK3866782.1"/>
    <property type="molecule type" value="Genomic_DNA"/>
</dbReference>
<name>A0AAE1K8E0_PETCI</name>
<evidence type="ECO:0000313" key="2">
    <source>
        <dbReference type="Proteomes" id="UP001286313"/>
    </source>
</evidence>
<dbReference type="Proteomes" id="UP001286313">
    <property type="component" value="Unassembled WGS sequence"/>
</dbReference>